<dbReference type="EMBL" id="RCHS01000399">
    <property type="protein sequence ID" value="RMX59141.1"/>
    <property type="molecule type" value="Genomic_DNA"/>
</dbReference>
<name>A0A3M6UZM5_POCDA</name>
<dbReference type="AlphaFoldDB" id="A0A3M6UZM5"/>
<dbReference type="Proteomes" id="UP000275408">
    <property type="component" value="Unassembled WGS sequence"/>
</dbReference>
<gene>
    <name evidence="1" type="ORF">pdam_00009822</name>
</gene>
<proteinExistence type="predicted"/>
<keyword evidence="2" id="KW-1185">Reference proteome</keyword>
<protein>
    <submittedName>
        <fullName evidence="1">Uncharacterized protein</fullName>
    </submittedName>
</protein>
<organism evidence="1 2">
    <name type="scientific">Pocillopora damicornis</name>
    <name type="common">Cauliflower coral</name>
    <name type="synonym">Millepora damicornis</name>
    <dbReference type="NCBI Taxonomy" id="46731"/>
    <lineage>
        <taxon>Eukaryota</taxon>
        <taxon>Metazoa</taxon>
        <taxon>Cnidaria</taxon>
        <taxon>Anthozoa</taxon>
        <taxon>Hexacorallia</taxon>
        <taxon>Scleractinia</taxon>
        <taxon>Astrocoeniina</taxon>
        <taxon>Pocilloporidae</taxon>
        <taxon>Pocillopora</taxon>
    </lineage>
</organism>
<sequence length="88" mass="10355">MNRKARKNYFRNKLKENCGKPKAFWDTLRQVLPSKKNRTEINKLVVDGEELIDKRDIANSLNEFFTTIAFLLLASQKSNSYSFELQQI</sequence>
<evidence type="ECO:0000313" key="1">
    <source>
        <dbReference type="EMBL" id="RMX59141.1"/>
    </source>
</evidence>
<comment type="caution">
    <text evidence="1">The sequence shown here is derived from an EMBL/GenBank/DDBJ whole genome shotgun (WGS) entry which is preliminary data.</text>
</comment>
<reference evidence="1 2" key="1">
    <citation type="journal article" date="2018" name="Sci. Rep.">
        <title>Comparative analysis of the Pocillopora damicornis genome highlights role of immune system in coral evolution.</title>
        <authorList>
            <person name="Cunning R."/>
            <person name="Bay R.A."/>
            <person name="Gillette P."/>
            <person name="Baker A.C."/>
            <person name="Traylor-Knowles N."/>
        </authorList>
    </citation>
    <scope>NUCLEOTIDE SEQUENCE [LARGE SCALE GENOMIC DNA]</scope>
    <source>
        <strain evidence="1">RSMAS</strain>
        <tissue evidence="1">Whole animal</tissue>
    </source>
</reference>
<accession>A0A3M6UZM5</accession>
<evidence type="ECO:0000313" key="2">
    <source>
        <dbReference type="Proteomes" id="UP000275408"/>
    </source>
</evidence>